<organism evidence="1 2">
    <name type="scientific">Dendrolimus kikuchii</name>
    <dbReference type="NCBI Taxonomy" id="765133"/>
    <lineage>
        <taxon>Eukaryota</taxon>
        <taxon>Metazoa</taxon>
        <taxon>Ecdysozoa</taxon>
        <taxon>Arthropoda</taxon>
        <taxon>Hexapoda</taxon>
        <taxon>Insecta</taxon>
        <taxon>Pterygota</taxon>
        <taxon>Neoptera</taxon>
        <taxon>Endopterygota</taxon>
        <taxon>Lepidoptera</taxon>
        <taxon>Glossata</taxon>
        <taxon>Ditrysia</taxon>
        <taxon>Bombycoidea</taxon>
        <taxon>Lasiocampidae</taxon>
        <taxon>Dendrolimus</taxon>
    </lineage>
</organism>
<sequence length="96" mass="10710">MEELKNENEGGSDERNEEENYMKIKLEEEDRLGTNQEENPDKTDGKSATPTGNNTSLKDSLARKFQIITEKIDIGIAPLRSIKKVVGKIVSRATSS</sequence>
<name>A0ACC1CP07_9NEOP</name>
<gene>
    <name evidence="1" type="ORF">K1T71_011515</name>
</gene>
<protein>
    <submittedName>
        <fullName evidence="1">Uncharacterized protein</fullName>
    </submittedName>
</protein>
<accession>A0ACC1CP07</accession>
<dbReference type="Proteomes" id="UP000824533">
    <property type="component" value="Linkage Group LG20"/>
</dbReference>
<reference evidence="1 2" key="1">
    <citation type="journal article" date="2021" name="Front. Genet.">
        <title>Chromosome-Level Genome Assembly Reveals Significant Gene Expansion in the Toll and IMD Signaling Pathways of Dendrolimus kikuchii.</title>
        <authorList>
            <person name="Zhou J."/>
            <person name="Wu P."/>
            <person name="Xiong Z."/>
            <person name="Liu N."/>
            <person name="Zhao N."/>
            <person name="Ji M."/>
            <person name="Qiu Y."/>
            <person name="Yang B."/>
        </authorList>
    </citation>
    <scope>NUCLEOTIDE SEQUENCE [LARGE SCALE GENOMIC DNA]</scope>
    <source>
        <strain evidence="1">Ann1</strain>
    </source>
</reference>
<evidence type="ECO:0000313" key="2">
    <source>
        <dbReference type="Proteomes" id="UP000824533"/>
    </source>
</evidence>
<keyword evidence="2" id="KW-1185">Reference proteome</keyword>
<comment type="caution">
    <text evidence="1">The sequence shown here is derived from an EMBL/GenBank/DDBJ whole genome shotgun (WGS) entry which is preliminary data.</text>
</comment>
<proteinExistence type="predicted"/>
<dbReference type="EMBL" id="CM034406">
    <property type="protein sequence ID" value="KAJ0173339.1"/>
    <property type="molecule type" value="Genomic_DNA"/>
</dbReference>
<evidence type="ECO:0000313" key="1">
    <source>
        <dbReference type="EMBL" id="KAJ0173339.1"/>
    </source>
</evidence>